<organism evidence="2 3">
    <name type="scientific">Lithohypha guttulata</name>
    <dbReference type="NCBI Taxonomy" id="1690604"/>
    <lineage>
        <taxon>Eukaryota</taxon>
        <taxon>Fungi</taxon>
        <taxon>Dikarya</taxon>
        <taxon>Ascomycota</taxon>
        <taxon>Pezizomycotina</taxon>
        <taxon>Eurotiomycetes</taxon>
        <taxon>Chaetothyriomycetidae</taxon>
        <taxon>Chaetothyriales</taxon>
        <taxon>Trichomeriaceae</taxon>
        <taxon>Lithohypha</taxon>
    </lineage>
</organism>
<dbReference type="EMBL" id="JAVRRG010000017">
    <property type="protein sequence ID" value="KAK5097727.1"/>
    <property type="molecule type" value="Genomic_DNA"/>
</dbReference>
<keyword evidence="3" id="KW-1185">Reference proteome</keyword>
<sequence>MPNQYTKFKAAVESSAPAEFRWREYTGKKQHRPQATKTKHPRSSLRTARAKPENESRNFGVFSKALQRSPASPMLLYLPSGGLRIDPFHAFPINPDHSELAVLDHFLHILAPSGKHNGSVLQKRRTDHIDPHVNLLLPYVMQEASLFDALLATCQASIAISTGLSAYNDRFFMLHRGRAMAGLRKKLESSVDAIAMVSITMLITCDYLTGDLKAVADHSKALQKLVDLRGELPNETAWDRFMRRGVEAYKSIGYIATGALPAEDYTRVRSHLDQDVDPFRPLVYPRPPFSPQDCVQWSRLPSGFSDLILAMRISDQLTTIICAVNEISVDVSDLLAALRAVQPIQAALQRFSQHTQASYLERCVAAGLLAYTYQYPRLQMPNMFHDPPMQGFVRLFSIPHRLLSTQDREVLMWAQMAVEGFVSTRTSRLPGSREIFQEALWRHELMRDWMKFEPVVQRHFCTPQVVERWKACHASFTETSSFLPSTTVPSSLVTVETLSTVSDAYMQPTDACPFVGRIAHGDEGDAMPCPFRPSTS</sequence>
<name>A0ABR0KIS3_9EURO</name>
<evidence type="ECO:0000313" key="2">
    <source>
        <dbReference type="EMBL" id="KAK5097727.1"/>
    </source>
</evidence>
<feature type="compositionally biased region" description="Basic residues" evidence="1">
    <location>
        <begin position="28"/>
        <end position="43"/>
    </location>
</feature>
<dbReference type="PANTHER" id="PTHR37540:SF5">
    <property type="entry name" value="TRANSCRIPTION FACTOR DOMAIN-CONTAINING PROTEIN"/>
    <property type="match status" value="1"/>
</dbReference>
<proteinExistence type="predicted"/>
<dbReference type="Proteomes" id="UP001345013">
    <property type="component" value="Unassembled WGS sequence"/>
</dbReference>
<protein>
    <submittedName>
        <fullName evidence="2">Uncharacterized protein</fullName>
    </submittedName>
</protein>
<accession>A0ABR0KIS3</accession>
<feature type="region of interest" description="Disordered" evidence="1">
    <location>
        <begin position="22"/>
        <end position="56"/>
    </location>
</feature>
<evidence type="ECO:0000256" key="1">
    <source>
        <dbReference type="SAM" id="MobiDB-lite"/>
    </source>
</evidence>
<comment type="caution">
    <text evidence="2">The sequence shown here is derived from an EMBL/GenBank/DDBJ whole genome shotgun (WGS) entry which is preliminary data.</text>
</comment>
<dbReference type="PANTHER" id="PTHR37540">
    <property type="entry name" value="TRANSCRIPTION FACTOR (ACR-2), PUTATIVE-RELATED-RELATED"/>
    <property type="match status" value="1"/>
</dbReference>
<reference evidence="2 3" key="1">
    <citation type="submission" date="2023-08" db="EMBL/GenBank/DDBJ databases">
        <title>Black Yeasts Isolated from many extreme environments.</title>
        <authorList>
            <person name="Coleine C."/>
            <person name="Stajich J.E."/>
            <person name="Selbmann L."/>
        </authorList>
    </citation>
    <scope>NUCLEOTIDE SEQUENCE [LARGE SCALE GENOMIC DNA]</scope>
    <source>
        <strain evidence="2 3">CCFEE 5885</strain>
    </source>
</reference>
<evidence type="ECO:0000313" key="3">
    <source>
        <dbReference type="Proteomes" id="UP001345013"/>
    </source>
</evidence>
<gene>
    <name evidence="2" type="ORF">LTR24_002194</name>
</gene>